<feature type="compositionally biased region" description="Basic and acidic residues" evidence="1">
    <location>
        <begin position="45"/>
        <end position="56"/>
    </location>
</feature>
<reference evidence="3" key="2">
    <citation type="submission" date="2022-06" db="UniProtKB">
        <authorList>
            <consortium name="EnsemblMetazoa"/>
        </authorList>
    </citation>
    <scope>IDENTIFICATION</scope>
    <source>
        <strain evidence="3">PS312</strain>
    </source>
</reference>
<protein>
    <submittedName>
        <fullName evidence="3">Uncharacterized protein</fullName>
    </submittedName>
</protein>
<organism evidence="3 4">
    <name type="scientific">Pristionchus pacificus</name>
    <name type="common">Parasitic nematode worm</name>
    <dbReference type="NCBI Taxonomy" id="54126"/>
    <lineage>
        <taxon>Eukaryota</taxon>
        <taxon>Metazoa</taxon>
        <taxon>Ecdysozoa</taxon>
        <taxon>Nematoda</taxon>
        <taxon>Chromadorea</taxon>
        <taxon>Rhabditida</taxon>
        <taxon>Rhabditina</taxon>
        <taxon>Diplogasteromorpha</taxon>
        <taxon>Diplogasteroidea</taxon>
        <taxon>Neodiplogasteridae</taxon>
        <taxon>Pristionchus</taxon>
    </lineage>
</organism>
<feature type="compositionally biased region" description="Polar residues" evidence="1">
    <location>
        <begin position="122"/>
        <end position="131"/>
    </location>
</feature>
<feature type="compositionally biased region" description="Basic and acidic residues" evidence="1">
    <location>
        <begin position="232"/>
        <end position="250"/>
    </location>
</feature>
<dbReference type="EnsemblMetazoa" id="PPA34896.1">
    <property type="protein sequence ID" value="PPA34896.1"/>
    <property type="gene ID" value="WBGene00273265"/>
</dbReference>
<name>A0A2A6C6X3_PRIPA</name>
<keyword evidence="2" id="KW-0732">Signal</keyword>
<feature type="compositionally biased region" description="Low complexity" evidence="1">
    <location>
        <begin position="98"/>
        <end position="108"/>
    </location>
</feature>
<feature type="region of interest" description="Disordered" evidence="1">
    <location>
        <begin position="188"/>
        <end position="250"/>
    </location>
</feature>
<proteinExistence type="predicted"/>
<feature type="compositionally biased region" description="Basic and acidic residues" evidence="1">
    <location>
        <begin position="207"/>
        <end position="221"/>
    </location>
</feature>
<evidence type="ECO:0000313" key="4">
    <source>
        <dbReference type="Proteomes" id="UP000005239"/>
    </source>
</evidence>
<keyword evidence="4" id="KW-1185">Reference proteome</keyword>
<evidence type="ECO:0000256" key="2">
    <source>
        <dbReference type="SAM" id="SignalP"/>
    </source>
</evidence>
<reference evidence="4" key="1">
    <citation type="journal article" date="2008" name="Nat. Genet.">
        <title>The Pristionchus pacificus genome provides a unique perspective on nematode lifestyle and parasitism.</title>
        <authorList>
            <person name="Dieterich C."/>
            <person name="Clifton S.W."/>
            <person name="Schuster L.N."/>
            <person name="Chinwalla A."/>
            <person name="Delehaunty K."/>
            <person name="Dinkelacker I."/>
            <person name="Fulton L."/>
            <person name="Fulton R."/>
            <person name="Godfrey J."/>
            <person name="Minx P."/>
            <person name="Mitreva M."/>
            <person name="Roeseler W."/>
            <person name="Tian H."/>
            <person name="Witte H."/>
            <person name="Yang S.P."/>
            <person name="Wilson R.K."/>
            <person name="Sommer R.J."/>
        </authorList>
    </citation>
    <scope>NUCLEOTIDE SEQUENCE [LARGE SCALE GENOMIC DNA]</scope>
    <source>
        <strain evidence="4">PS312</strain>
    </source>
</reference>
<dbReference type="AlphaFoldDB" id="A0A2A6C6X3"/>
<evidence type="ECO:0000313" key="3">
    <source>
        <dbReference type="EnsemblMetazoa" id="PPA34896.1"/>
    </source>
</evidence>
<dbReference type="Proteomes" id="UP000005239">
    <property type="component" value="Unassembled WGS sequence"/>
</dbReference>
<accession>A0A8R1YMX2</accession>
<sequence>MGPVLIDLCLFLPTLSALVMTCDTNVTRKSRQRRPRMRSSPDTTEPDKERKADALKKSSGGSSSERMEEKTCQDMGIDAEEADTQEETVKDTDKEARTATSTKGATTAGPWPVGAKMGKLPQPSQHTTRSSVFDVVVESTKKDDVPSEFELDSVKRLQKMSKEPLYATTQNTATANSKQEEVVVEIGSAMKSPPPSCPKKKKKSSQPHRDYKKEEEVRRWNEAIARGNVYRPRKDDETVDEVHADWGDPQ</sequence>
<feature type="compositionally biased region" description="Basic residues" evidence="1">
    <location>
        <begin position="28"/>
        <end position="37"/>
    </location>
</feature>
<evidence type="ECO:0000256" key="1">
    <source>
        <dbReference type="SAM" id="MobiDB-lite"/>
    </source>
</evidence>
<feature type="compositionally biased region" description="Basic and acidic residues" evidence="1">
    <location>
        <begin position="87"/>
        <end position="97"/>
    </location>
</feature>
<feature type="region of interest" description="Disordered" evidence="1">
    <location>
        <begin position="27"/>
        <end position="131"/>
    </location>
</feature>
<feature type="compositionally biased region" description="Acidic residues" evidence="1">
    <location>
        <begin position="77"/>
        <end position="86"/>
    </location>
</feature>
<feature type="signal peptide" evidence="2">
    <location>
        <begin position="1"/>
        <end position="17"/>
    </location>
</feature>
<accession>A0A2A6C6X3</accession>
<gene>
    <name evidence="3" type="primary">WBGene00273265</name>
</gene>
<feature type="chain" id="PRO_5043803215" evidence="2">
    <location>
        <begin position="18"/>
        <end position="250"/>
    </location>
</feature>